<keyword evidence="1" id="KW-0663">Pyridoxal phosphate</keyword>
<feature type="domain" description="Orn/DAP/Arg decarboxylase 2 C-terminal" evidence="3">
    <location>
        <begin position="17"/>
        <end position="95"/>
    </location>
</feature>
<dbReference type="EMBL" id="BTSX01000002">
    <property type="protein sequence ID" value="GMS87009.1"/>
    <property type="molecule type" value="Genomic_DNA"/>
</dbReference>
<reference evidence="4" key="1">
    <citation type="submission" date="2023-10" db="EMBL/GenBank/DDBJ databases">
        <title>Genome assembly of Pristionchus species.</title>
        <authorList>
            <person name="Yoshida K."/>
            <person name="Sommer R.J."/>
        </authorList>
    </citation>
    <scope>NUCLEOTIDE SEQUENCE</scope>
    <source>
        <strain evidence="4">RS0144</strain>
    </source>
</reference>
<evidence type="ECO:0000256" key="1">
    <source>
        <dbReference type="ARBA" id="ARBA00022898"/>
    </source>
</evidence>
<dbReference type="PANTHER" id="PTHR11482">
    <property type="entry name" value="ARGININE/DIAMINOPIMELATE/ORNITHINE DECARBOXYLASE"/>
    <property type="match status" value="1"/>
</dbReference>
<sequence length="122" mass="13944">MARTAVSAERITKNASDSSSIGHMYYINYGVYGNFICGLTDNYYPLGRPLFEDDDGELLPSLIWGPTCDSHDRLEENKMMRRLEVGDWIIYEDMGAYTSAVSTTFNGFQRPTPIYFISESKW</sequence>
<comment type="caution">
    <text evidence="4">The sequence shown here is derived from an EMBL/GenBank/DDBJ whole genome shotgun (WGS) entry which is preliminary data.</text>
</comment>
<dbReference type="Gene3D" id="2.40.37.10">
    <property type="entry name" value="Lyase, Ornithine Decarboxylase, Chain A, domain 1"/>
    <property type="match status" value="1"/>
</dbReference>
<dbReference type="InterPro" id="IPR009006">
    <property type="entry name" value="Ala_racemase/Decarboxylase_C"/>
</dbReference>
<dbReference type="GO" id="GO:0033387">
    <property type="term" value="P:putrescine biosynthetic process from arginine, via ornithine"/>
    <property type="evidence" value="ECO:0007669"/>
    <property type="project" value="TreeGrafter"/>
</dbReference>
<evidence type="ECO:0000313" key="4">
    <source>
        <dbReference type="EMBL" id="GMS87009.1"/>
    </source>
</evidence>
<evidence type="ECO:0000259" key="3">
    <source>
        <dbReference type="Pfam" id="PF00278"/>
    </source>
</evidence>
<keyword evidence="5" id="KW-1185">Reference proteome</keyword>
<name>A0AAV5T3A2_9BILA</name>
<feature type="non-terminal residue" evidence="4">
    <location>
        <position position="122"/>
    </location>
</feature>
<evidence type="ECO:0000256" key="2">
    <source>
        <dbReference type="ARBA" id="ARBA00023239"/>
    </source>
</evidence>
<dbReference type="Pfam" id="PF00278">
    <property type="entry name" value="Orn_DAP_Arg_deC"/>
    <property type="match status" value="1"/>
</dbReference>
<dbReference type="InterPro" id="IPR022643">
    <property type="entry name" value="De-COase2_C"/>
</dbReference>
<dbReference type="InterPro" id="IPR002433">
    <property type="entry name" value="Orn_de-COase"/>
</dbReference>
<evidence type="ECO:0000313" key="5">
    <source>
        <dbReference type="Proteomes" id="UP001432027"/>
    </source>
</evidence>
<keyword evidence="2" id="KW-0456">Lyase</keyword>
<proteinExistence type="predicted"/>
<dbReference type="PANTHER" id="PTHR11482:SF6">
    <property type="entry name" value="ORNITHINE DECARBOXYLASE 1-RELATED"/>
    <property type="match status" value="1"/>
</dbReference>
<dbReference type="SUPFAM" id="SSF50621">
    <property type="entry name" value="Alanine racemase C-terminal domain-like"/>
    <property type="match status" value="1"/>
</dbReference>
<dbReference type="AlphaFoldDB" id="A0AAV5T3A2"/>
<organism evidence="4 5">
    <name type="scientific">Pristionchus entomophagus</name>
    <dbReference type="NCBI Taxonomy" id="358040"/>
    <lineage>
        <taxon>Eukaryota</taxon>
        <taxon>Metazoa</taxon>
        <taxon>Ecdysozoa</taxon>
        <taxon>Nematoda</taxon>
        <taxon>Chromadorea</taxon>
        <taxon>Rhabditida</taxon>
        <taxon>Rhabditina</taxon>
        <taxon>Diplogasteromorpha</taxon>
        <taxon>Diplogasteroidea</taxon>
        <taxon>Neodiplogasteridae</taxon>
        <taxon>Pristionchus</taxon>
    </lineage>
</organism>
<accession>A0AAV5T3A2</accession>
<dbReference type="Proteomes" id="UP001432027">
    <property type="component" value="Unassembled WGS sequence"/>
</dbReference>
<dbReference type="PRINTS" id="PR01182">
    <property type="entry name" value="ORNDCRBXLASE"/>
</dbReference>
<dbReference type="GO" id="GO:0004586">
    <property type="term" value="F:ornithine decarboxylase activity"/>
    <property type="evidence" value="ECO:0007669"/>
    <property type="project" value="TreeGrafter"/>
</dbReference>
<protein>
    <recommendedName>
        <fullName evidence="3">Orn/DAP/Arg decarboxylase 2 C-terminal domain-containing protein</fullName>
    </recommendedName>
</protein>
<dbReference type="GO" id="GO:0005737">
    <property type="term" value="C:cytoplasm"/>
    <property type="evidence" value="ECO:0007669"/>
    <property type="project" value="TreeGrafter"/>
</dbReference>
<gene>
    <name evidence="4" type="ORF">PENTCL1PPCAC_9184</name>
</gene>